<dbReference type="Proteomes" id="UP000677228">
    <property type="component" value="Unassembled WGS sequence"/>
</dbReference>
<dbReference type="EMBL" id="CAJOBC010093080">
    <property type="protein sequence ID" value="CAF4414156.1"/>
    <property type="molecule type" value="Genomic_DNA"/>
</dbReference>
<evidence type="ECO:0000313" key="5">
    <source>
        <dbReference type="Proteomes" id="UP000663829"/>
    </source>
</evidence>
<dbReference type="EMBL" id="CAJNOK010026340">
    <property type="protein sequence ID" value="CAF1401259.1"/>
    <property type="molecule type" value="Genomic_DNA"/>
</dbReference>
<dbReference type="Proteomes" id="UP000681722">
    <property type="component" value="Unassembled WGS sequence"/>
</dbReference>
<keyword evidence="5" id="KW-1185">Reference proteome</keyword>
<evidence type="ECO:0000313" key="1">
    <source>
        <dbReference type="EMBL" id="CAF1401259.1"/>
    </source>
</evidence>
<accession>A0A815WSJ7</accession>
<evidence type="ECO:0000313" key="3">
    <source>
        <dbReference type="EMBL" id="CAF4208473.1"/>
    </source>
</evidence>
<dbReference type="EMBL" id="CAJNOQ010027389">
    <property type="protein sequence ID" value="CAF1553056.1"/>
    <property type="molecule type" value="Genomic_DNA"/>
</dbReference>
<gene>
    <name evidence="2" type="ORF">GPM918_LOCUS39317</name>
    <name evidence="1" type="ORF">OVA965_LOCUS33055</name>
    <name evidence="4" type="ORF">SRO942_LOCUS40183</name>
    <name evidence="3" type="ORF">TMI583_LOCUS33928</name>
</gene>
<name>A0A815WSJ7_9BILA</name>
<dbReference type="Proteomes" id="UP000682733">
    <property type="component" value="Unassembled WGS sequence"/>
</dbReference>
<organism evidence="2 5">
    <name type="scientific">Didymodactylos carnosus</name>
    <dbReference type="NCBI Taxonomy" id="1234261"/>
    <lineage>
        <taxon>Eukaryota</taxon>
        <taxon>Metazoa</taxon>
        <taxon>Spiralia</taxon>
        <taxon>Gnathifera</taxon>
        <taxon>Rotifera</taxon>
        <taxon>Eurotatoria</taxon>
        <taxon>Bdelloidea</taxon>
        <taxon>Philodinida</taxon>
        <taxon>Philodinidae</taxon>
        <taxon>Didymodactylos</taxon>
    </lineage>
</organism>
<dbReference type="Gene3D" id="1.25.40.10">
    <property type="entry name" value="Tetratricopeptide repeat domain"/>
    <property type="match status" value="1"/>
</dbReference>
<comment type="caution">
    <text evidence="2">The sequence shown here is derived from an EMBL/GenBank/DDBJ whole genome shotgun (WGS) entry which is preliminary data.</text>
</comment>
<protein>
    <submittedName>
        <fullName evidence="2">Uncharacterized protein</fullName>
    </submittedName>
</protein>
<proteinExistence type="predicted"/>
<dbReference type="OrthoDB" id="19588at2759"/>
<dbReference type="InterPro" id="IPR011990">
    <property type="entry name" value="TPR-like_helical_dom_sf"/>
</dbReference>
<dbReference type="SUPFAM" id="SSF48452">
    <property type="entry name" value="TPR-like"/>
    <property type="match status" value="1"/>
</dbReference>
<reference evidence="2" key="1">
    <citation type="submission" date="2021-02" db="EMBL/GenBank/DDBJ databases">
        <authorList>
            <person name="Nowell W R."/>
        </authorList>
    </citation>
    <scope>NUCLEOTIDE SEQUENCE</scope>
</reference>
<sequence length="151" mass="17205">MGVAHARTGEYNEALAHDLNALQYNKSEAKDGLSLILSSIVQTYQELALDYLQQAMAMRLAIMPEDHPDLFTSYQNIGAVYEKVREPVQATVWYKKLETMSARRLPNGHPLPRFCTPQAPLIIRCYVRLEEKHRLFAPRGNHGSQFPESGY</sequence>
<dbReference type="Proteomes" id="UP000663829">
    <property type="component" value="Unassembled WGS sequence"/>
</dbReference>
<evidence type="ECO:0000313" key="2">
    <source>
        <dbReference type="EMBL" id="CAF1553056.1"/>
    </source>
</evidence>
<dbReference type="EMBL" id="CAJOBA010048065">
    <property type="protein sequence ID" value="CAF4208473.1"/>
    <property type="molecule type" value="Genomic_DNA"/>
</dbReference>
<evidence type="ECO:0000313" key="4">
    <source>
        <dbReference type="EMBL" id="CAF4414156.1"/>
    </source>
</evidence>
<dbReference type="AlphaFoldDB" id="A0A815WSJ7"/>